<dbReference type="Proteomes" id="UP000619838">
    <property type="component" value="Unassembled WGS sequence"/>
</dbReference>
<dbReference type="PANTHER" id="PTHR10283">
    <property type="entry name" value="SOLUTE CARRIER FAMILY 13 MEMBER"/>
    <property type="match status" value="1"/>
</dbReference>
<keyword evidence="2" id="KW-0813">Transport</keyword>
<evidence type="ECO:0000256" key="4">
    <source>
        <dbReference type="ARBA" id="ARBA00022989"/>
    </source>
</evidence>
<accession>A0ABR9XPZ2</accession>
<keyword evidence="5 6" id="KW-0472">Membrane</keyword>
<dbReference type="InterPro" id="IPR004680">
    <property type="entry name" value="Cit_transptr-like_dom"/>
</dbReference>
<dbReference type="Pfam" id="PF03600">
    <property type="entry name" value="CitMHS"/>
    <property type="match status" value="1"/>
</dbReference>
<gene>
    <name evidence="8" type="ORF">INT08_01505</name>
</gene>
<evidence type="ECO:0000256" key="5">
    <source>
        <dbReference type="ARBA" id="ARBA00023136"/>
    </source>
</evidence>
<dbReference type="EMBL" id="JADGII010000002">
    <property type="protein sequence ID" value="MBF0635860.1"/>
    <property type="molecule type" value="Genomic_DNA"/>
</dbReference>
<evidence type="ECO:0000256" key="1">
    <source>
        <dbReference type="ARBA" id="ARBA00004141"/>
    </source>
</evidence>
<feature type="transmembrane region" description="Helical" evidence="6">
    <location>
        <begin position="89"/>
        <end position="112"/>
    </location>
</feature>
<feature type="transmembrane region" description="Helical" evidence="6">
    <location>
        <begin position="246"/>
        <end position="268"/>
    </location>
</feature>
<organism evidence="8 9">
    <name type="scientific">Prosthecochloris ethylica</name>
    <dbReference type="NCBI Taxonomy" id="2743976"/>
    <lineage>
        <taxon>Bacteria</taxon>
        <taxon>Pseudomonadati</taxon>
        <taxon>Chlorobiota</taxon>
        <taxon>Chlorobiia</taxon>
        <taxon>Chlorobiales</taxon>
        <taxon>Chlorobiaceae</taxon>
        <taxon>Prosthecochloris</taxon>
    </lineage>
</organism>
<comment type="caution">
    <text evidence="8">The sequence shown here is derived from an EMBL/GenBank/DDBJ whole genome shotgun (WGS) entry which is preliminary data.</text>
</comment>
<evidence type="ECO:0000256" key="2">
    <source>
        <dbReference type="ARBA" id="ARBA00022448"/>
    </source>
</evidence>
<feature type="transmembrane region" description="Helical" evidence="6">
    <location>
        <begin position="185"/>
        <end position="204"/>
    </location>
</feature>
<evidence type="ECO:0000313" key="8">
    <source>
        <dbReference type="EMBL" id="MBF0635860.1"/>
    </source>
</evidence>
<evidence type="ECO:0000256" key="6">
    <source>
        <dbReference type="SAM" id="Phobius"/>
    </source>
</evidence>
<feature type="transmembrane region" description="Helical" evidence="6">
    <location>
        <begin position="419"/>
        <end position="440"/>
    </location>
</feature>
<feature type="transmembrane region" description="Helical" evidence="6">
    <location>
        <begin position="380"/>
        <end position="407"/>
    </location>
</feature>
<name>A0ABR9XPZ2_9CHLB</name>
<keyword evidence="9" id="KW-1185">Reference proteome</keyword>
<sequence>MTILQNIIMITGGYLLSQVMIAAKIHRRLSHHLLAASSGKFSFLLGTVLFLSFFLSMFFSNTVVVLALLPLAQRLTGLFAHAEENRRSAATLLYCALIFGAHSGGMASLTGNPMNIVAVSIAEINNLEGSEKITFSSWLMAGFPAALLLASAGFFILKQLLARESLQLSVPPSPSAYGYCLKRPVMFFGGNILVILLLSLFEFLAEPAPVAGPLNMVDIAYILWLSTIVFSLFISPRKPPFTRNTIINIWFLLLTIITFPLFALLLTLQQLRQRTGFGCIGLEHALSARAHEIFGRFWSRHCTRHPATIWSPNPYARLSLHLMARNIPFTGLLLMVATALLLAAVGSIGDDPLTPEHEGILHQVLLSPVTRFIDSGIPRFLSLFFIALITVFATELLSNATVVLLLLPIMLSSPATAALDPLSMLLLLTITSSTAFMSPFSSPVNALAFGGFDHISLKKALIAGLLLNMIATVWITLLFSLPRLL</sequence>
<feature type="transmembrane region" description="Helical" evidence="6">
    <location>
        <begin position="6"/>
        <end position="23"/>
    </location>
</feature>
<feature type="transmembrane region" description="Helical" evidence="6">
    <location>
        <begin position="460"/>
        <end position="481"/>
    </location>
</feature>
<comment type="subcellular location">
    <subcellularLocation>
        <location evidence="1">Membrane</location>
        <topology evidence="1">Multi-pass membrane protein</topology>
    </subcellularLocation>
</comment>
<dbReference type="PANTHER" id="PTHR10283:SF82">
    <property type="entry name" value="SOLUTE CARRIER FAMILY 13 MEMBER 2"/>
    <property type="match status" value="1"/>
</dbReference>
<feature type="transmembrane region" description="Helical" evidence="6">
    <location>
        <begin position="43"/>
        <end position="69"/>
    </location>
</feature>
<evidence type="ECO:0000313" key="9">
    <source>
        <dbReference type="Proteomes" id="UP000619838"/>
    </source>
</evidence>
<keyword evidence="3 6" id="KW-0812">Transmembrane</keyword>
<keyword evidence="4 6" id="KW-1133">Transmembrane helix</keyword>
<proteinExistence type="predicted"/>
<evidence type="ECO:0000259" key="7">
    <source>
        <dbReference type="Pfam" id="PF03600"/>
    </source>
</evidence>
<feature type="transmembrane region" description="Helical" evidence="6">
    <location>
        <begin position="216"/>
        <end position="234"/>
    </location>
</feature>
<protein>
    <recommendedName>
        <fullName evidence="7">Citrate transporter-like domain-containing protein</fullName>
    </recommendedName>
</protein>
<feature type="transmembrane region" description="Helical" evidence="6">
    <location>
        <begin position="327"/>
        <end position="348"/>
    </location>
</feature>
<feature type="domain" description="Citrate transporter-like" evidence="7">
    <location>
        <begin position="6"/>
        <end position="348"/>
    </location>
</feature>
<reference evidence="8 9" key="1">
    <citation type="journal article" date="2020" name="Microorganisms">
        <title>Simultaneous Genome Sequencing of Prosthecochloris ethylica and Desulfuromonas acetoxidans within a Syntrophic Mixture Reveals Unique Pili and Protein Interactions.</title>
        <authorList>
            <person name="Kyndt J.A."/>
            <person name="Van Beeumen J.J."/>
            <person name="Meyer T.E."/>
        </authorList>
    </citation>
    <scope>NUCLEOTIDE SEQUENCE [LARGE SCALE GENOMIC DNA]</scope>
    <source>
        <strain evidence="8 9">N3</strain>
    </source>
</reference>
<feature type="transmembrane region" description="Helical" evidence="6">
    <location>
        <begin position="133"/>
        <end position="157"/>
    </location>
</feature>
<evidence type="ECO:0000256" key="3">
    <source>
        <dbReference type="ARBA" id="ARBA00022692"/>
    </source>
</evidence>
<dbReference type="RefSeq" id="WP_175187136.1">
    <property type="nucleotide sequence ID" value="NZ_JABVZQ010000004.1"/>
</dbReference>